<gene>
    <name evidence="7" type="ORF">scyTo_0005510</name>
</gene>
<feature type="domain" description="Tryptophan synthase beta chain-like PALP" evidence="6">
    <location>
        <begin position="1"/>
        <end position="253"/>
    </location>
</feature>
<comment type="cofactor">
    <cofactor evidence="1">
        <name>pyridoxal 5'-phosphate</name>
        <dbReference type="ChEBI" id="CHEBI:597326"/>
    </cofactor>
</comment>
<evidence type="ECO:0000313" key="7">
    <source>
        <dbReference type="EMBL" id="GCB69603.1"/>
    </source>
</evidence>
<dbReference type="InterPro" id="IPR050147">
    <property type="entry name" value="Ser/Thr_Dehydratase"/>
</dbReference>
<proteinExistence type="predicted"/>
<accession>A0A401P949</accession>
<evidence type="ECO:0000256" key="3">
    <source>
        <dbReference type="ARBA" id="ARBA00023239"/>
    </source>
</evidence>
<dbReference type="GO" id="GO:0009097">
    <property type="term" value="P:isoleucine biosynthetic process"/>
    <property type="evidence" value="ECO:0007669"/>
    <property type="project" value="TreeGrafter"/>
</dbReference>
<name>A0A401P949_SCYTO</name>
<evidence type="ECO:0000256" key="1">
    <source>
        <dbReference type="ARBA" id="ARBA00001933"/>
    </source>
</evidence>
<protein>
    <recommendedName>
        <fullName evidence="4">L-serine deaminase</fullName>
    </recommendedName>
    <alternativeName>
        <fullName evidence="5">L-threonine dehydratase</fullName>
    </alternativeName>
</protein>
<evidence type="ECO:0000256" key="4">
    <source>
        <dbReference type="ARBA" id="ARBA00041766"/>
    </source>
</evidence>
<dbReference type="InterPro" id="IPR001926">
    <property type="entry name" value="TrpB-like_PALP"/>
</dbReference>
<dbReference type="GO" id="GO:0006565">
    <property type="term" value="P:L-serine catabolic process"/>
    <property type="evidence" value="ECO:0007669"/>
    <property type="project" value="TreeGrafter"/>
</dbReference>
<reference evidence="7 8" key="1">
    <citation type="journal article" date="2018" name="Nat. Ecol. Evol.">
        <title>Shark genomes provide insights into elasmobranch evolution and the origin of vertebrates.</title>
        <authorList>
            <person name="Hara Y"/>
            <person name="Yamaguchi K"/>
            <person name="Onimaru K"/>
            <person name="Kadota M"/>
            <person name="Koyanagi M"/>
            <person name="Keeley SD"/>
            <person name="Tatsumi K"/>
            <person name="Tanaka K"/>
            <person name="Motone F"/>
            <person name="Kageyama Y"/>
            <person name="Nozu R"/>
            <person name="Adachi N"/>
            <person name="Nishimura O"/>
            <person name="Nakagawa R"/>
            <person name="Tanegashima C"/>
            <person name="Kiyatake I"/>
            <person name="Matsumoto R"/>
            <person name="Murakumo K"/>
            <person name="Nishida K"/>
            <person name="Terakita A"/>
            <person name="Kuratani S"/>
            <person name="Sato K"/>
            <person name="Hyodo S Kuraku.S."/>
        </authorList>
    </citation>
    <scope>NUCLEOTIDE SEQUENCE [LARGE SCALE GENOMIC DNA]</scope>
</reference>
<evidence type="ECO:0000259" key="6">
    <source>
        <dbReference type="Pfam" id="PF00291"/>
    </source>
</evidence>
<dbReference type="Proteomes" id="UP000288216">
    <property type="component" value="Unassembled WGS sequence"/>
</dbReference>
<dbReference type="GO" id="GO:0006567">
    <property type="term" value="P:L-threonine catabolic process"/>
    <property type="evidence" value="ECO:0007669"/>
    <property type="project" value="TreeGrafter"/>
</dbReference>
<sequence>MQTTGSFKIRGVANQFSRKQSGPFITMSAGNYGKAFAYASKHFGHRGKVLVVDTAPASKSALIASYGVDVEQMPAKSLMPTVEQLVKDQKMIFLHPFDDIDLIAGHGSIGLEIIEEIPNPDVVTVCCGGGGLLAGVAAAFKLSGCTTTNIYGVEPKEACTMYRSFCENKPVFMDAKSIATGLAPPFAGSNSFQICKQHVKEILLVSDEEIKAAVSMLYKIGLVVEPSGAAAFAAIFGEKINLKGKTVVVIITGGNVSPEELCHIIH</sequence>
<evidence type="ECO:0000256" key="2">
    <source>
        <dbReference type="ARBA" id="ARBA00022898"/>
    </source>
</evidence>
<dbReference type="STRING" id="75743.A0A401P949"/>
<evidence type="ECO:0000313" key="8">
    <source>
        <dbReference type="Proteomes" id="UP000288216"/>
    </source>
</evidence>
<dbReference type="Pfam" id="PF00291">
    <property type="entry name" value="PALP"/>
    <property type="match status" value="1"/>
</dbReference>
<dbReference type="OMA" id="FKFRGGW"/>
<keyword evidence="2" id="KW-0663">Pyridoxal phosphate</keyword>
<dbReference type="SUPFAM" id="SSF53686">
    <property type="entry name" value="Tryptophan synthase beta subunit-like PLP-dependent enzymes"/>
    <property type="match status" value="1"/>
</dbReference>
<dbReference type="OrthoDB" id="4418812at2759"/>
<keyword evidence="3" id="KW-0456">Lyase</keyword>
<dbReference type="GO" id="GO:0004794">
    <property type="term" value="F:threonine deaminase activity"/>
    <property type="evidence" value="ECO:0007669"/>
    <property type="project" value="TreeGrafter"/>
</dbReference>
<evidence type="ECO:0000256" key="5">
    <source>
        <dbReference type="ARBA" id="ARBA00042605"/>
    </source>
</evidence>
<dbReference type="GO" id="GO:0003941">
    <property type="term" value="F:L-serine ammonia-lyase activity"/>
    <property type="evidence" value="ECO:0007669"/>
    <property type="project" value="TreeGrafter"/>
</dbReference>
<dbReference type="InterPro" id="IPR036052">
    <property type="entry name" value="TrpB-like_PALP_sf"/>
</dbReference>
<dbReference type="PANTHER" id="PTHR48078:SF14">
    <property type="entry name" value="L-SERINE AMMONIA-LYASE"/>
    <property type="match status" value="1"/>
</dbReference>
<organism evidence="7 8">
    <name type="scientific">Scyliorhinus torazame</name>
    <name type="common">Cloudy catshark</name>
    <name type="synonym">Catulus torazame</name>
    <dbReference type="NCBI Taxonomy" id="75743"/>
    <lineage>
        <taxon>Eukaryota</taxon>
        <taxon>Metazoa</taxon>
        <taxon>Chordata</taxon>
        <taxon>Craniata</taxon>
        <taxon>Vertebrata</taxon>
        <taxon>Chondrichthyes</taxon>
        <taxon>Elasmobranchii</taxon>
        <taxon>Galeomorphii</taxon>
        <taxon>Galeoidea</taxon>
        <taxon>Carcharhiniformes</taxon>
        <taxon>Scyliorhinidae</taxon>
        <taxon>Scyliorhinus</taxon>
    </lineage>
</organism>
<keyword evidence="8" id="KW-1185">Reference proteome</keyword>
<dbReference type="AlphaFoldDB" id="A0A401P949"/>
<comment type="caution">
    <text evidence="7">The sequence shown here is derived from an EMBL/GenBank/DDBJ whole genome shotgun (WGS) entry which is preliminary data.</text>
</comment>
<dbReference type="PANTHER" id="PTHR48078">
    <property type="entry name" value="THREONINE DEHYDRATASE, MITOCHONDRIAL-RELATED"/>
    <property type="match status" value="1"/>
</dbReference>
<dbReference type="EMBL" id="BFAA01001722">
    <property type="protein sequence ID" value="GCB69603.1"/>
    <property type="molecule type" value="Genomic_DNA"/>
</dbReference>
<dbReference type="Gene3D" id="3.40.50.1100">
    <property type="match status" value="2"/>
</dbReference>